<dbReference type="OrthoDB" id="4563384at2"/>
<dbReference type="RefSeq" id="WP_093936923.1">
    <property type="nucleotide sequence ID" value="NZ_NMQT01000102.1"/>
</dbReference>
<dbReference type="EMBL" id="NMQT01000102">
    <property type="protein sequence ID" value="OXM50262.1"/>
    <property type="molecule type" value="Genomic_DNA"/>
</dbReference>
<proteinExistence type="predicted"/>
<accession>A0A229RUC3</accession>
<dbReference type="Proteomes" id="UP000215223">
    <property type="component" value="Unassembled WGS sequence"/>
</dbReference>
<keyword evidence="2" id="KW-1185">Reference proteome</keyword>
<protein>
    <submittedName>
        <fullName evidence="1">Uncharacterized protein</fullName>
    </submittedName>
</protein>
<dbReference type="AlphaFoldDB" id="A0A229RUC3"/>
<organism evidence="1 2">
    <name type="scientific">Amycolatopsis thailandensis</name>
    <dbReference type="NCBI Taxonomy" id="589330"/>
    <lineage>
        <taxon>Bacteria</taxon>
        <taxon>Bacillati</taxon>
        <taxon>Actinomycetota</taxon>
        <taxon>Actinomycetes</taxon>
        <taxon>Pseudonocardiales</taxon>
        <taxon>Pseudonocardiaceae</taxon>
        <taxon>Amycolatopsis</taxon>
    </lineage>
</organism>
<gene>
    <name evidence="1" type="ORF">CFP71_27910</name>
</gene>
<evidence type="ECO:0000313" key="1">
    <source>
        <dbReference type="EMBL" id="OXM50262.1"/>
    </source>
</evidence>
<name>A0A229RUC3_9PSEU</name>
<comment type="caution">
    <text evidence="1">The sequence shown here is derived from an EMBL/GenBank/DDBJ whole genome shotgun (WGS) entry which is preliminary data.</text>
</comment>
<evidence type="ECO:0000313" key="2">
    <source>
        <dbReference type="Proteomes" id="UP000215223"/>
    </source>
</evidence>
<reference evidence="1 2" key="1">
    <citation type="submission" date="2017-07" db="EMBL/GenBank/DDBJ databases">
        <title>Amycolatopsis thailandensis Genome sequencing and assembly.</title>
        <authorList>
            <person name="Kaur N."/>
            <person name="Mayilraj S."/>
        </authorList>
    </citation>
    <scope>NUCLEOTIDE SEQUENCE [LARGE SCALE GENOMIC DNA]</scope>
    <source>
        <strain evidence="1 2">JCM 16380</strain>
    </source>
</reference>
<sequence length="140" mass="15089">MDWPTLQAEHADELEVAGTVGAGGPDWSGVLRAWRILDDPGHAPRLDVDLEIKEVGKPVQLRHSGISTGSGRLPDDDLATAVSGDLRMRCDLDWPSSSLRITYDTDDGAPAPVVPSQARHTDLDTTWSWASLGPDEVPPD</sequence>